<keyword evidence="3" id="KW-0697">Rotamase</keyword>
<dbReference type="Proteomes" id="UP000290809">
    <property type="component" value="Unassembled WGS sequence"/>
</dbReference>
<dbReference type="PROSITE" id="PS50059">
    <property type="entry name" value="FKBP_PPIASE"/>
    <property type="match status" value="2"/>
</dbReference>
<dbReference type="Pfam" id="PF00254">
    <property type="entry name" value="FKBP_C"/>
    <property type="match status" value="2"/>
</dbReference>
<evidence type="ECO:0000313" key="6">
    <source>
        <dbReference type="Proteomes" id="UP000290809"/>
    </source>
</evidence>
<evidence type="ECO:0000256" key="2">
    <source>
        <dbReference type="ARBA" id="ARBA00022803"/>
    </source>
</evidence>
<sequence length="599" mass="66658">MSDNDVHGSDAQQRVEDEYLKDFMDLSPCGDRGILKKVLREGYSDVKPCDGDTVVVHYVGTNYGGEKHGEVFDSSRARNEKFEFTIGNGSVIKAWDVGVATMKLGEICELIASPDYAYKDGKTLKFEVELFETLGADVSRNKDGSIRKSTIRKGKDIYNPVAGAEATIVFRNLTDSAENVEVTYCVGDPPLTVPEELDLCVRHMNTDEFSRVVVYKDKNSATEGADGHRVVYELTLKSFEKNSGSVSEMSDNDVHGSDAQQRVEDEYLKDFMDLSPCGDRGILKKVLREGYSDVKPCDGDTVVVHYVGTNYGGEKHGEVFDSSRARNEKFEFTIGNGSVIKAWDVGVATMKLGEICELIASPDYAYKDGKTLKFEVELFETLGADVSRNKDGSIRKSTIRKGKDIYNPVAGAEATIVFRNLTDSAENVEVTYCVGDPPLTVPEELDLCVRHMNTDEFSRVVVYKDKNSATEGADGHRVVYELTLKSFEKTKHLSGISSFSEQMAYANVLKEKANNFLKAHLLRKDHEEASIYFKKIVESNPNNASAVKQLHMCEEEIRKAQDMAKKRFRSIFERCKDSGLDGVEEHKDGVTLNGEKSAL</sequence>
<dbReference type="Gene3D" id="1.25.40.10">
    <property type="entry name" value="Tetratricopeptide repeat domain"/>
    <property type="match status" value="1"/>
</dbReference>
<keyword evidence="6" id="KW-1185">Reference proteome</keyword>
<gene>
    <name evidence="5" type="ORF">DC041_0005825</name>
</gene>
<name>A0A430QAW5_SCHBO</name>
<reference evidence="5 6" key="1">
    <citation type="journal article" date="2019" name="PLoS Pathog.">
        <title>Genome sequence of the bovine parasite Schistosoma bovis Tanzania.</title>
        <authorList>
            <person name="Oey H."/>
            <person name="Zakrzewski M."/>
            <person name="Gobert G."/>
            <person name="Gravermann K."/>
            <person name="Stoye J."/>
            <person name="Jones M."/>
            <person name="Mcmanus D."/>
            <person name="Krause L."/>
        </authorList>
    </citation>
    <scope>NUCLEOTIDE SEQUENCE [LARGE SCALE GENOMIC DNA]</scope>
    <source>
        <strain evidence="5 6">TAN1997</strain>
    </source>
</reference>
<keyword evidence="2" id="KW-0802">TPR repeat</keyword>
<dbReference type="Gene3D" id="3.10.50.40">
    <property type="match status" value="2"/>
</dbReference>
<dbReference type="STRING" id="6184.A0A430QAW5"/>
<evidence type="ECO:0000313" key="5">
    <source>
        <dbReference type="EMBL" id="RTG84832.1"/>
    </source>
</evidence>
<dbReference type="InterPro" id="IPR050754">
    <property type="entry name" value="FKBP4/5/8-like"/>
</dbReference>
<feature type="domain" description="PPIase FKBP-type" evidence="4">
    <location>
        <begin position="299"/>
        <end position="366"/>
    </location>
</feature>
<evidence type="ECO:0000259" key="4">
    <source>
        <dbReference type="PROSITE" id="PS50059"/>
    </source>
</evidence>
<dbReference type="InterPro" id="IPR011990">
    <property type="entry name" value="TPR-like_helical_dom_sf"/>
</dbReference>
<dbReference type="AlphaFoldDB" id="A0A430QAW5"/>
<keyword evidence="1" id="KW-0677">Repeat</keyword>
<dbReference type="PANTHER" id="PTHR46512">
    <property type="entry name" value="PEPTIDYLPROLYL ISOMERASE"/>
    <property type="match status" value="1"/>
</dbReference>
<comment type="caution">
    <text evidence="5">The sequence shown here is derived from an EMBL/GenBank/DDBJ whole genome shotgun (WGS) entry which is preliminary data.</text>
</comment>
<proteinExistence type="predicted"/>
<evidence type="ECO:0000256" key="3">
    <source>
        <dbReference type="PROSITE-ProRule" id="PRU00277"/>
    </source>
</evidence>
<comment type="catalytic activity">
    <reaction evidence="3">
        <text>[protein]-peptidylproline (omega=180) = [protein]-peptidylproline (omega=0)</text>
        <dbReference type="Rhea" id="RHEA:16237"/>
        <dbReference type="Rhea" id="RHEA-COMP:10747"/>
        <dbReference type="Rhea" id="RHEA-COMP:10748"/>
        <dbReference type="ChEBI" id="CHEBI:83833"/>
        <dbReference type="ChEBI" id="CHEBI:83834"/>
        <dbReference type="EC" id="5.2.1.8"/>
    </reaction>
</comment>
<organism evidence="5 6">
    <name type="scientific">Schistosoma bovis</name>
    <name type="common">Blood fluke</name>
    <dbReference type="NCBI Taxonomy" id="6184"/>
    <lineage>
        <taxon>Eukaryota</taxon>
        <taxon>Metazoa</taxon>
        <taxon>Spiralia</taxon>
        <taxon>Lophotrochozoa</taxon>
        <taxon>Platyhelminthes</taxon>
        <taxon>Trematoda</taxon>
        <taxon>Digenea</taxon>
        <taxon>Strigeidida</taxon>
        <taxon>Schistosomatoidea</taxon>
        <taxon>Schistosomatidae</taxon>
        <taxon>Schistosoma</taxon>
    </lineage>
</organism>
<dbReference type="InterPro" id="IPR046357">
    <property type="entry name" value="PPIase_dom_sf"/>
</dbReference>
<keyword evidence="3" id="KW-0413">Isomerase</keyword>
<dbReference type="SUPFAM" id="SSF48452">
    <property type="entry name" value="TPR-like"/>
    <property type="match status" value="1"/>
</dbReference>
<dbReference type="EMBL" id="QMKO01002091">
    <property type="protein sequence ID" value="RTG84832.1"/>
    <property type="molecule type" value="Genomic_DNA"/>
</dbReference>
<dbReference type="PANTHER" id="PTHR46512:SF9">
    <property type="entry name" value="PEPTIDYLPROLYL ISOMERASE"/>
    <property type="match status" value="1"/>
</dbReference>
<evidence type="ECO:0000256" key="1">
    <source>
        <dbReference type="ARBA" id="ARBA00022737"/>
    </source>
</evidence>
<dbReference type="EC" id="5.2.1.8" evidence="3"/>
<dbReference type="SUPFAM" id="SSF54534">
    <property type="entry name" value="FKBP-like"/>
    <property type="match status" value="4"/>
</dbReference>
<dbReference type="GO" id="GO:0003755">
    <property type="term" value="F:peptidyl-prolyl cis-trans isomerase activity"/>
    <property type="evidence" value="ECO:0007669"/>
    <property type="project" value="UniProtKB-KW"/>
</dbReference>
<dbReference type="InterPro" id="IPR001179">
    <property type="entry name" value="PPIase_FKBP_dom"/>
</dbReference>
<feature type="domain" description="PPIase FKBP-type" evidence="4">
    <location>
        <begin position="51"/>
        <end position="118"/>
    </location>
</feature>
<protein>
    <recommendedName>
        <fullName evidence="3">peptidylprolyl isomerase</fullName>
        <ecNumber evidence="3">5.2.1.8</ecNumber>
    </recommendedName>
</protein>
<accession>A0A430QAW5</accession>